<evidence type="ECO:0000313" key="1">
    <source>
        <dbReference type="EMBL" id="KAI0051801.1"/>
    </source>
</evidence>
<reference evidence="1" key="2">
    <citation type="journal article" date="2022" name="New Phytol.">
        <title>Evolutionary transition to the ectomycorrhizal habit in the genomes of a hyperdiverse lineage of mushroom-forming fungi.</title>
        <authorList>
            <person name="Looney B."/>
            <person name="Miyauchi S."/>
            <person name="Morin E."/>
            <person name="Drula E."/>
            <person name="Courty P.E."/>
            <person name="Kohler A."/>
            <person name="Kuo A."/>
            <person name="LaButti K."/>
            <person name="Pangilinan J."/>
            <person name="Lipzen A."/>
            <person name="Riley R."/>
            <person name="Andreopoulos W."/>
            <person name="He G."/>
            <person name="Johnson J."/>
            <person name="Nolan M."/>
            <person name="Tritt A."/>
            <person name="Barry K.W."/>
            <person name="Grigoriev I.V."/>
            <person name="Nagy L.G."/>
            <person name="Hibbett D."/>
            <person name="Henrissat B."/>
            <person name="Matheny P.B."/>
            <person name="Labbe J."/>
            <person name="Martin F.M."/>
        </authorList>
    </citation>
    <scope>NUCLEOTIDE SEQUENCE</scope>
    <source>
        <strain evidence="1">FP105234-sp</strain>
    </source>
</reference>
<gene>
    <name evidence="1" type="ORF">FA95DRAFT_1554057</name>
</gene>
<keyword evidence="2" id="KW-1185">Reference proteome</keyword>
<sequence>MLAWSPRGGLTWASCCATAGWRAVGTYGPGATPRTLCCTLPLRCGCGGCDGGGGCCAFTVSTRCSWSRVAVSRSRRTVSWRVPSSLPGGTSRFR</sequence>
<accession>A0ACB8S6T3</accession>
<name>A0ACB8S6T3_9AGAM</name>
<protein>
    <submittedName>
        <fullName evidence="1">Uncharacterized protein</fullName>
    </submittedName>
</protein>
<comment type="caution">
    <text evidence="1">The sequence shown here is derived from an EMBL/GenBank/DDBJ whole genome shotgun (WGS) entry which is preliminary data.</text>
</comment>
<dbReference type="Proteomes" id="UP000814033">
    <property type="component" value="Unassembled WGS sequence"/>
</dbReference>
<reference evidence="1" key="1">
    <citation type="submission" date="2021-02" db="EMBL/GenBank/DDBJ databases">
        <authorList>
            <consortium name="DOE Joint Genome Institute"/>
            <person name="Ahrendt S."/>
            <person name="Looney B.P."/>
            <person name="Miyauchi S."/>
            <person name="Morin E."/>
            <person name="Drula E."/>
            <person name="Courty P.E."/>
            <person name="Chicoki N."/>
            <person name="Fauchery L."/>
            <person name="Kohler A."/>
            <person name="Kuo A."/>
            <person name="Labutti K."/>
            <person name="Pangilinan J."/>
            <person name="Lipzen A."/>
            <person name="Riley R."/>
            <person name="Andreopoulos W."/>
            <person name="He G."/>
            <person name="Johnson J."/>
            <person name="Barry K.W."/>
            <person name="Grigoriev I.V."/>
            <person name="Nagy L."/>
            <person name="Hibbett D."/>
            <person name="Henrissat B."/>
            <person name="Matheny P.B."/>
            <person name="Labbe J."/>
            <person name="Martin F."/>
        </authorList>
    </citation>
    <scope>NUCLEOTIDE SEQUENCE</scope>
    <source>
        <strain evidence="1">FP105234-sp</strain>
    </source>
</reference>
<organism evidence="1 2">
    <name type="scientific">Auriscalpium vulgare</name>
    <dbReference type="NCBI Taxonomy" id="40419"/>
    <lineage>
        <taxon>Eukaryota</taxon>
        <taxon>Fungi</taxon>
        <taxon>Dikarya</taxon>
        <taxon>Basidiomycota</taxon>
        <taxon>Agaricomycotina</taxon>
        <taxon>Agaricomycetes</taxon>
        <taxon>Russulales</taxon>
        <taxon>Auriscalpiaceae</taxon>
        <taxon>Auriscalpium</taxon>
    </lineage>
</organism>
<evidence type="ECO:0000313" key="2">
    <source>
        <dbReference type="Proteomes" id="UP000814033"/>
    </source>
</evidence>
<dbReference type="EMBL" id="MU275849">
    <property type="protein sequence ID" value="KAI0051801.1"/>
    <property type="molecule type" value="Genomic_DNA"/>
</dbReference>
<proteinExistence type="predicted"/>